<proteinExistence type="predicted"/>
<accession>A0A418XGV8</accession>
<dbReference type="Pfam" id="PF07273">
    <property type="entry name" value="DUF1439"/>
    <property type="match status" value="1"/>
</dbReference>
<dbReference type="PROSITE" id="PS51257">
    <property type="entry name" value="PROKAR_LIPOPROTEIN"/>
    <property type="match status" value="1"/>
</dbReference>
<sequence>MKRTSFLRAAAAVGAGALLASCAGILGPRQVELPLHKLQASIDRRFPLNNRMLELFEIQLTRPQLALIPDTSRIALTMDAAVAPPFLRKSWTGTIAMSGGLRLDAARGAVYMVEPRVDRVAIGGMDDLRQRQMAKVANLLVDQTLRDMPMYSLKPEDLRYAGVQFVPRGIAVTRDALVVTLEPAR</sequence>
<dbReference type="Proteomes" id="UP000284006">
    <property type="component" value="Unassembled WGS sequence"/>
</dbReference>
<dbReference type="EMBL" id="QYUP01000142">
    <property type="protein sequence ID" value="RJG11703.1"/>
    <property type="molecule type" value="Genomic_DNA"/>
</dbReference>
<dbReference type="OrthoDB" id="8535650at2"/>
<dbReference type="RefSeq" id="WP_119812174.1">
    <property type="nucleotide sequence ID" value="NZ_QYUP01000142.1"/>
</dbReference>
<dbReference type="Gene3D" id="3.15.10.40">
    <property type="entry name" value="Uncharacterised protein PF07273, DUF1439"/>
    <property type="match status" value="1"/>
</dbReference>
<reference evidence="1 2" key="1">
    <citation type="submission" date="2018-09" db="EMBL/GenBank/DDBJ databases">
        <authorList>
            <person name="Zhu H."/>
        </authorList>
    </citation>
    <scope>NUCLEOTIDE SEQUENCE [LARGE SCALE GENOMIC DNA]</scope>
    <source>
        <strain evidence="1 2">K1S02-61</strain>
    </source>
</reference>
<dbReference type="AlphaFoldDB" id="A0A418XGV8"/>
<gene>
    <name evidence="1" type="ORF">D3872_18320</name>
</gene>
<dbReference type="InterPro" id="IPR010835">
    <property type="entry name" value="DUF1439"/>
</dbReference>
<organism evidence="1 2">
    <name type="scientific">Massilia cavernae</name>
    <dbReference type="NCBI Taxonomy" id="2320864"/>
    <lineage>
        <taxon>Bacteria</taxon>
        <taxon>Pseudomonadati</taxon>
        <taxon>Pseudomonadota</taxon>
        <taxon>Betaproteobacteria</taxon>
        <taxon>Burkholderiales</taxon>
        <taxon>Oxalobacteraceae</taxon>
        <taxon>Telluria group</taxon>
        <taxon>Massilia</taxon>
    </lineage>
</organism>
<evidence type="ECO:0000313" key="1">
    <source>
        <dbReference type="EMBL" id="RJG11703.1"/>
    </source>
</evidence>
<protein>
    <submittedName>
        <fullName evidence="1">DUF1439 domain-containing protein</fullName>
    </submittedName>
</protein>
<comment type="caution">
    <text evidence="1">The sequence shown here is derived from an EMBL/GenBank/DDBJ whole genome shotgun (WGS) entry which is preliminary data.</text>
</comment>
<name>A0A418XGV8_9BURK</name>
<keyword evidence="2" id="KW-1185">Reference proteome</keyword>
<evidence type="ECO:0000313" key="2">
    <source>
        <dbReference type="Proteomes" id="UP000284006"/>
    </source>
</evidence>